<keyword evidence="1" id="KW-0808">Transferase</keyword>
<dbReference type="AlphaFoldDB" id="A0A366M771"/>
<comment type="caution">
    <text evidence="3">The sequence shown here is derived from an EMBL/GenBank/DDBJ whole genome shotgun (WGS) entry which is preliminary data.</text>
</comment>
<evidence type="ECO:0000313" key="4">
    <source>
        <dbReference type="Proteomes" id="UP000253303"/>
    </source>
</evidence>
<dbReference type="EMBL" id="QMEY01000001">
    <property type="protein sequence ID" value="RBQ21444.1"/>
    <property type="molecule type" value="Genomic_DNA"/>
</dbReference>
<name>A0A366M771_9ACTN</name>
<dbReference type="CDD" id="cd16936">
    <property type="entry name" value="HATPase_RsbW-like"/>
    <property type="match status" value="1"/>
</dbReference>
<dbReference type="SUPFAM" id="SSF55874">
    <property type="entry name" value="ATPase domain of HSP90 chaperone/DNA topoisomerase II/histidine kinase"/>
    <property type="match status" value="1"/>
</dbReference>
<dbReference type="GO" id="GO:0005524">
    <property type="term" value="F:ATP binding"/>
    <property type="evidence" value="ECO:0007669"/>
    <property type="project" value="UniProtKB-KW"/>
</dbReference>
<dbReference type="OrthoDB" id="3476098at2"/>
<keyword evidence="1" id="KW-0723">Serine/threonine-protein kinase</keyword>
<feature type="domain" description="Histidine kinase/HSP90-like ATPase" evidence="2">
    <location>
        <begin position="21"/>
        <end position="129"/>
    </location>
</feature>
<evidence type="ECO:0000313" key="3">
    <source>
        <dbReference type="EMBL" id="RBQ21444.1"/>
    </source>
</evidence>
<dbReference type="RefSeq" id="WP_113977996.1">
    <property type="nucleotide sequence ID" value="NZ_QMEY01000001.1"/>
</dbReference>
<accession>A0A366M771</accession>
<dbReference type="Gene3D" id="3.30.565.10">
    <property type="entry name" value="Histidine kinase-like ATPase, C-terminal domain"/>
    <property type="match status" value="1"/>
</dbReference>
<evidence type="ECO:0000259" key="2">
    <source>
        <dbReference type="Pfam" id="PF13581"/>
    </source>
</evidence>
<dbReference type="PANTHER" id="PTHR35526:SF3">
    <property type="entry name" value="ANTI-SIGMA-F FACTOR RSBW"/>
    <property type="match status" value="1"/>
</dbReference>
<dbReference type="Pfam" id="PF13581">
    <property type="entry name" value="HATPase_c_2"/>
    <property type="match status" value="1"/>
</dbReference>
<keyword evidence="3" id="KW-0067">ATP-binding</keyword>
<dbReference type="GO" id="GO:0004674">
    <property type="term" value="F:protein serine/threonine kinase activity"/>
    <property type="evidence" value="ECO:0007669"/>
    <property type="project" value="UniProtKB-KW"/>
</dbReference>
<dbReference type="PANTHER" id="PTHR35526">
    <property type="entry name" value="ANTI-SIGMA-F FACTOR RSBW-RELATED"/>
    <property type="match status" value="1"/>
</dbReference>
<protein>
    <submittedName>
        <fullName evidence="3">ATP-binding protein</fullName>
    </submittedName>
</protein>
<reference evidence="3 4" key="1">
    <citation type="submission" date="2018-06" db="EMBL/GenBank/DDBJ databases">
        <title>Sphaerisporangium craniellae sp. nov., isolated from a marine sponge in the South China Sea.</title>
        <authorList>
            <person name="Li L."/>
        </authorList>
    </citation>
    <scope>NUCLEOTIDE SEQUENCE [LARGE SCALE GENOMIC DNA]</scope>
    <source>
        <strain evidence="3 4">LHW63015</strain>
    </source>
</reference>
<sequence>MNCPLNALSRTWHLPHTAQAACLAREYARKQLADWGLSSIANDVVLVVSELATNAFRHAAPPVTLSLASHRERVWGIVIDHSPPWLPQSSLVPDLDAVLAENGRGLMLVTAYTDRWGVLPRAGGGKAVYFCRRGRRG</sequence>
<dbReference type="InterPro" id="IPR003594">
    <property type="entry name" value="HATPase_dom"/>
</dbReference>
<keyword evidence="3" id="KW-0547">Nucleotide-binding</keyword>
<keyword evidence="1" id="KW-0418">Kinase</keyword>
<evidence type="ECO:0000256" key="1">
    <source>
        <dbReference type="ARBA" id="ARBA00022527"/>
    </source>
</evidence>
<organism evidence="3 4">
    <name type="scientific">Spongiactinospora rosea</name>
    <dbReference type="NCBI Taxonomy" id="2248750"/>
    <lineage>
        <taxon>Bacteria</taxon>
        <taxon>Bacillati</taxon>
        <taxon>Actinomycetota</taxon>
        <taxon>Actinomycetes</taxon>
        <taxon>Streptosporangiales</taxon>
        <taxon>Streptosporangiaceae</taxon>
        <taxon>Spongiactinospora</taxon>
    </lineage>
</organism>
<dbReference type="InterPro" id="IPR036890">
    <property type="entry name" value="HATPase_C_sf"/>
</dbReference>
<gene>
    <name evidence="3" type="ORF">DP939_01640</name>
</gene>
<proteinExistence type="predicted"/>
<dbReference type="Proteomes" id="UP000253303">
    <property type="component" value="Unassembled WGS sequence"/>
</dbReference>
<keyword evidence="4" id="KW-1185">Reference proteome</keyword>
<dbReference type="InterPro" id="IPR050267">
    <property type="entry name" value="Anti-sigma-factor_SerPK"/>
</dbReference>